<reference evidence="1" key="1">
    <citation type="submission" date="2023-03" db="UniProtKB">
        <authorList>
            <consortium name="EnsemblPlants"/>
        </authorList>
    </citation>
    <scope>IDENTIFICATION</scope>
</reference>
<dbReference type="AlphaFoldDB" id="A0A9I9E9A1"/>
<accession>A0A9I9E9A1</accession>
<dbReference type="Gramene" id="MELO3C030423.2.1">
    <property type="protein sequence ID" value="MELO3C030423.2.1"/>
    <property type="gene ID" value="MELO3C030423.2"/>
</dbReference>
<evidence type="ECO:0000313" key="1">
    <source>
        <dbReference type="EnsemblPlants" id="MELO3C030423.2.1"/>
    </source>
</evidence>
<proteinExistence type="predicted"/>
<organism evidence="1">
    <name type="scientific">Cucumis melo</name>
    <name type="common">Muskmelon</name>
    <dbReference type="NCBI Taxonomy" id="3656"/>
    <lineage>
        <taxon>Eukaryota</taxon>
        <taxon>Viridiplantae</taxon>
        <taxon>Streptophyta</taxon>
        <taxon>Embryophyta</taxon>
        <taxon>Tracheophyta</taxon>
        <taxon>Spermatophyta</taxon>
        <taxon>Magnoliopsida</taxon>
        <taxon>eudicotyledons</taxon>
        <taxon>Gunneridae</taxon>
        <taxon>Pentapetalae</taxon>
        <taxon>rosids</taxon>
        <taxon>fabids</taxon>
        <taxon>Cucurbitales</taxon>
        <taxon>Cucurbitaceae</taxon>
        <taxon>Benincaseae</taxon>
        <taxon>Cucumis</taxon>
    </lineage>
</organism>
<name>A0A9I9E9A1_CUCME</name>
<protein>
    <submittedName>
        <fullName evidence="1">Uncharacterized protein</fullName>
    </submittedName>
</protein>
<sequence length="48" mass="5756">MYEVVISDARSKNVPNGRLCDAYEVVIWQEERLPRRLIELVVDIVRRR</sequence>
<dbReference type="EnsemblPlants" id="MELO3C030423.2.1">
    <property type="protein sequence ID" value="MELO3C030423.2.1"/>
    <property type="gene ID" value="MELO3C030423.2"/>
</dbReference>